<dbReference type="InterPro" id="IPR049166">
    <property type="entry name" value="GH39_cat"/>
</dbReference>
<dbReference type="STRING" id="1499966.U14_04681"/>
<name>A0A0S6W0Y3_9BACT</name>
<gene>
    <name evidence="4" type="ORF">U14_04681</name>
</gene>
<evidence type="ECO:0000256" key="2">
    <source>
        <dbReference type="ARBA" id="ARBA00023295"/>
    </source>
</evidence>
<feature type="domain" description="Glycosyl hydrolases family 39 N-terminal catalytic" evidence="3">
    <location>
        <begin position="9"/>
        <end position="68"/>
    </location>
</feature>
<dbReference type="Pfam" id="PF01229">
    <property type="entry name" value="Glyco_hydro_39"/>
    <property type="match status" value="1"/>
</dbReference>
<proteinExistence type="predicted"/>
<keyword evidence="2" id="KW-0326">Glycosidase</keyword>
<reference evidence="4" key="1">
    <citation type="journal article" date="2015" name="PeerJ">
        <title>First genomic representation of candidate bacterial phylum KSB3 points to enhanced environmental sensing as a trigger of wastewater bulking.</title>
        <authorList>
            <person name="Sekiguchi Y."/>
            <person name="Ohashi A."/>
            <person name="Parks D.H."/>
            <person name="Yamauchi T."/>
            <person name="Tyson G.W."/>
            <person name="Hugenholtz P."/>
        </authorList>
    </citation>
    <scope>NUCLEOTIDE SEQUENCE [LARGE SCALE GENOMIC DNA]</scope>
</reference>
<evidence type="ECO:0000313" key="4">
    <source>
        <dbReference type="EMBL" id="GAK53416.1"/>
    </source>
</evidence>
<dbReference type="EMBL" id="DF820459">
    <property type="protein sequence ID" value="GAK53416.1"/>
    <property type="molecule type" value="Genomic_DNA"/>
</dbReference>
<organism evidence="4">
    <name type="scientific">Candidatus Moduliflexus flocculans</name>
    <dbReference type="NCBI Taxonomy" id="1499966"/>
    <lineage>
        <taxon>Bacteria</taxon>
        <taxon>Candidatus Moduliflexota</taxon>
        <taxon>Candidatus Moduliflexia</taxon>
        <taxon>Candidatus Moduliflexales</taxon>
        <taxon>Candidatus Moduliflexaceae</taxon>
    </lineage>
</organism>
<evidence type="ECO:0000259" key="3">
    <source>
        <dbReference type="Pfam" id="PF01229"/>
    </source>
</evidence>
<dbReference type="AlphaFoldDB" id="A0A0S6W0Y3"/>
<accession>A0A0S6W0Y3</accession>
<keyword evidence="1" id="KW-0378">Hydrolase</keyword>
<evidence type="ECO:0000256" key="1">
    <source>
        <dbReference type="ARBA" id="ARBA00022801"/>
    </source>
</evidence>
<keyword evidence="5" id="KW-1185">Reference proteome</keyword>
<dbReference type="GO" id="GO:0016798">
    <property type="term" value="F:hydrolase activity, acting on glycosyl bonds"/>
    <property type="evidence" value="ECO:0007669"/>
    <property type="project" value="UniProtKB-KW"/>
</dbReference>
<protein>
    <submittedName>
        <fullName evidence="4">Beta-xylosidase A</fullName>
    </submittedName>
</protein>
<evidence type="ECO:0000313" key="5">
    <source>
        <dbReference type="Proteomes" id="UP000030700"/>
    </source>
</evidence>
<sequence length="78" mass="8938">MTTTVAIPTSGKPFKNNATYCVGTGRMGLALQQEYLDHLQIVQKAIQFRYIRGHGLFCDDIGIYREQESEIVKMHLYE</sequence>
<dbReference type="HOGENOM" id="CLU_2614812_0_0_0"/>
<dbReference type="Gene3D" id="3.20.20.80">
    <property type="entry name" value="Glycosidases"/>
    <property type="match status" value="1"/>
</dbReference>
<dbReference type="Proteomes" id="UP000030700">
    <property type="component" value="Unassembled WGS sequence"/>
</dbReference>